<dbReference type="VEuPathDB" id="ToxoDB:ETH_00041130"/>
<dbReference type="EMBL" id="HG674484">
    <property type="protein sequence ID" value="CDJ39573.1"/>
    <property type="molecule type" value="Genomic_DNA"/>
</dbReference>
<reference evidence="7" key="1">
    <citation type="submission" date="2013-10" db="EMBL/GenBank/DDBJ databases">
        <title>Genomic analysis of the causative agents of coccidiosis in chickens.</title>
        <authorList>
            <person name="Reid A.J."/>
            <person name="Blake D."/>
            <person name="Billington K."/>
            <person name="Browne H."/>
            <person name="Dunn M."/>
            <person name="Hung S."/>
            <person name="Kawahara F."/>
            <person name="Miranda-Saavedra D."/>
            <person name="Mourier T."/>
            <person name="Nagra H."/>
            <person name="Otto T.D."/>
            <person name="Rawlings N."/>
            <person name="Sanchez A."/>
            <person name="Sanders M."/>
            <person name="Subramaniam C."/>
            <person name="Tay Y."/>
            <person name="Dear P."/>
            <person name="Doerig C."/>
            <person name="Gruber A."/>
            <person name="Parkinson J."/>
            <person name="Shirley M."/>
            <person name="Wan K.L."/>
            <person name="Berriman M."/>
            <person name="Tomley F."/>
            <person name="Pain A."/>
        </authorList>
    </citation>
    <scope>NUCLEOTIDE SEQUENCE [LARGE SCALE GENOMIC DNA]</scope>
    <source>
        <strain evidence="7">Houghton</strain>
    </source>
</reference>
<evidence type="ECO:0000259" key="6">
    <source>
        <dbReference type="PROSITE" id="PS51194"/>
    </source>
</evidence>
<accession>U6KRN2</accession>
<dbReference type="GO" id="GO:0003724">
    <property type="term" value="F:RNA helicase activity"/>
    <property type="evidence" value="ECO:0007669"/>
    <property type="project" value="UniProtKB-EC"/>
</dbReference>
<dbReference type="EC" id="3.6.4.13" evidence="1"/>
<evidence type="ECO:0000313" key="8">
    <source>
        <dbReference type="Proteomes" id="UP000030747"/>
    </source>
</evidence>
<name>U6KRN2_EIMTE</name>
<gene>
    <name evidence="7" type="ORF">ETH_00041130</name>
</gene>
<dbReference type="VEuPathDB" id="ToxoDB:ETH2_1410400"/>
<dbReference type="InterPro" id="IPR001650">
    <property type="entry name" value="Helicase_C-like"/>
</dbReference>
<evidence type="ECO:0000313" key="7">
    <source>
        <dbReference type="EMBL" id="CDJ39573.1"/>
    </source>
</evidence>
<feature type="domain" description="Helicase C-terminal" evidence="6">
    <location>
        <begin position="54"/>
        <end position="241"/>
    </location>
</feature>
<keyword evidence="8" id="KW-1185">Reference proteome</keyword>
<dbReference type="GO" id="GO:0005730">
    <property type="term" value="C:nucleolus"/>
    <property type="evidence" value="ECO:0007669"/>
    <property type="project" value="TreeGrafter"/>
</dbReference>
<dbReference type="Gene3D" id="3.40.50.300">
    <property type="entry name" value="P-loop containing nucleotide triphosphate hydrolases"/>
    <property type="match status" value="1"/>
</dbReference>
<dbReference type="Pfam" id="PF00271">
    <property type="entry name" value="Helicase_C"/>
    <property type="match status" value="1"/>
</dbReference>
<evidence type="ECO:0000256" key="5">
    <source>
        <dbReference type="SAM" id="MobiDB-lite"/>
    </source>
</evidence>
<dbReference type="GO" id="GO:0003725">
    <property type="term" value="F:double-stranded RNA binding"/>
    <property type="evidence" value="ECO:0007669"/>
    <property type="project" value="TreeGrafter"/>
</dbReference>
<evidence type="ECO:0000256" key="4">
    <source>
        <dbReference type="ARBA" id="ARBA00047984"/>
    </source>
</evidence>
<dbReference type="PROSITE" id="PS51194">
    <property type="entry name" value="HELICASE_CTER"/>
    <property type="match status" value="1"/>
</dbReference>
<dbReference type="InterPro" id="IPR027417">
    <property type="entry name" value="P-loop_NTPase"/>
</dbReference>
<keyword evidence="2" id="KW-0378">Hydrolase</keyword>
<evidence type="ECO:0000256" key="3">
    <source>
        <dbReference type="ARBA" id="ARBA00022806"/>
    </source>
</evidence>
<feature type="compositionally biased region" description="Basic and acidic residues" evidence="5">
    <location>
        <begin position="217"/>
        <end position="232"/>
    </location>
</feature>
<keyword evidence="3" id="KW-0067">ATP-binding</keyword>
<feature type="region of interest" description="Disordered" evidence="5">
    <location>
        <begin position="217"/>
        <end position="241"/>
    </location>
</feature>
<dbReference type="RefSeq" id="XP_013230328.1">
    <property type="nucleotide sequence ID" value="XM_013374874.1"/>
</dbReference>
<dbReference type="SUPFAM" id="SSF52540">
    <property type="entry name" value="P-loop containing nucleoside triphosphate hydrolases"/>
    <property type="match status" value="1"/>
</dbReference>
<proteinExistence type="predicted"/>
<dbReference type="OrthoDB" id="10253254at2759"/>
<dbReference type="Proteomes" id="UP000030747">
    <property type="component" value="Unassembled WGS sequence"/>
</dbReference>
<evidence type="ECO:0000256" key="2">
    <source>
        <dbReference type="ARBA" id="ARBA00022801"/>
    </source>
</evidence>
<dbReference type="GeneID" id="25257266"/>
<keyword evidence="3" id="KW-0547">Nucleotide-binding</keyword>
<dbReference type="PANTHER" id="PTHR18934">
    <property type="entry name" value="ATP-DEPENDENT RNA HELICASE"/>
    <property type="match status" value="1"/>
</dbReference>
<evidence type="ECO:0000256" key="1">
    <source>
        <dbReference type="ARBA" id="ARBA00012552"/>
    </source>
</evidence>
<dbReference type="CDD" id="cd18791">
    <property type="entry name" value="SF2_C_RHA"/>
    <property type="match status" value="1"/>
</dbReference>
<comment type="catalytic activity">
    <reaction evidence="4">
        <text>ATP + H2O = ADP + phosphate + H(+)</text>
        <dbReference type="Rhea" id="RHEA:13065"/>
        <dbReference type="ChEBI" id="CHEBI:15377"/>
        <dbReference type="ChEBI" id="CHEBI:15378"/>
        <dbReference type="ChEBI" id="CHEBI:30616"/>
        <dbReference type="ChEBI" id="CHEBI:43474"/>
        <dbReference type="ChEBI" id="CHEBI:456216"/>
        <dbReference type="EC" id="3.6.4.13"/>
    </reaction>
</comment>
<dbReference type="GO" id="GO:0045943">
    <property type="term" value="P:positive regulation of transcription by RNA polymerase I"/>
    <property type="evidence" value="ECO:0007669"/>
    <property type="project" value="TreeGrafter"/>
</dbReference>
<dbReference type="GO" id="GO:0016787">
    <property type="term" value="F:hydrolase activity"/>
    <property type="evidence" value="ECO:0007669"/>
    <property type="project" value="UniProtKB-KW"/>
</dbReference>
<organism evidence="7 8">
    <name type="scientific">Eimeria tenella</name>
    <name type="common">Coccidian parasite</name>
    <dbReference type="NCBI Taxonomy" id="5802"/>
    <lineage>
        <taxon>Eukaryota</taxon>
        <taxon>Sar</taxon>
        <taxon>Alveolata</taxon>
        <taxon>Apicomplexa</taxon>
        <taxon>Conoidasida</taxon>
        <taxon>Coccidia</taxon>
        <taxon>Eucoccidiorida</taxon>
        <taxon>Eimeriorina</taxon>
        <taxon>Eimeriidae</taxon>
        <taxon>Eimeria</taxon>
    </lineage>
</organism>
<dbReference type="SMART" id="SM00490">
    <property type="entry name" value="HELICc"/>
    <property type="match status" value="1"/>
</dbReference>
<sequence length="241" mass="26008">MSATLDPTPLRAFLRDPGIGIGIGIVSIPHVAFPLKAFFAQTPQEDYLQAALLTVLQIHLGNEDSKGDILVFLPGQEEIEALGALLHAKLQQLNKCGAPHPLGAPQGAPEGAPKGCGAPQVHVRLGSEVYVHRRSSKLLVCCLYAALPFEQQQEVLKPVSPPFTRKVILATNIAETSLTIPGVRFVVDSGLKKSKVMNYKTHVEALQLQEISKDSADQRAGRAAREGPDRKNLVRLHQGLS</sequence>
<dbReference type="PANTHER" id="PTHR18934:SF118">
    <property type="entry name" value="ATP-DEPENDENT RNA HELICASE DHX33"/>
    <property type="match status" value="1"/>
</dbReference>
<reference evidence="7" key="2">
    <citation type="submission" date="2013-10" db="EMBL/GenBank/DDBJ databases">
        <authorList>
            <person name="Aslett M."/>
        </authorList>
    </citation>
    <scope>NUCLEOTIDE SEQUENCE [LARGE SCALE GENOMIC DNA]</scope>
    <source>
        <strain evidence="7">Houghton</strain>
    </source>
</reference>
<dbReference type="AlphaFoldDB" id="U6KRN2"/>
<keyword evidence="3" id="KW-0347">Helicase</keyword>
<protein>
    <recommendedName>
        <fullName evidence="1">RNA helicase</fullName>
        <ecNumber evidence="1">3.6.4.13</ecNumber>
    </recommendedName>
</protein>